<keyword evidence="5" id="KW-0479">Metal-binding</keyword>
<keyword evidence="9" id="KW-0234">DNA repair</keyword>
<dbReference type="PROSITE" id="PS00731">
    <property type="entry name" value="AP_NUCLEASE_F2_3"/>
    <property type="match status" value="1"/>
</dbReference>
<keyword evidence="7" id="KW-0378">Hydrolase</keyword>
<evidence type="ECO:0000256" key="10">
    <source>
        <dbReference type="ARBA" id="ARBA00023211"/>
    </source>
</evidence>
<comment type="subcellular location">
    <subcellularLocation>
        <location evidence="3">Mitochondrion</location>
    </subcellularLocation>
</comment>
<evidence type="ECO:0000259" key="12">
    <source>
        <dbReference type="Pfam" id="PF01261"/>
    </source>
</evidence>
<evidence type="ECO:0000256" key="2">
    <source>
        <dbReference type="ARBA" id="ARBA00001947"/>
    </source>
</evidence>
<comment type="cofactor">
    <cofactor evidence="2">
        <name>Zn(2+)</name>
        <dbReference type="ChEBI" id="CHEBI:29105"/>
    </cofactor>
</comment>
<dbReference type="Pfam" id="PF01261">
    <property type="entry name" value="AP_endonuc_2"/>
    <property type="match status" value="1"/>
</dbReference>
<dbReference type="InterPro" id="IPR036237">
    <property type="entry name" value="Xyl_isomerase-like_sf"/>
</dbReference>
<dbReference type="KEGG" id="cpv:cgd1_310"/>
<dbReference type="FunCoup" id="Q5CT26">
    <property type="interactions" value="13"/>
</dbReference>
<dbReference type="OrthoDB" id="7663182at2759"/>
<evidence type="ECO:0000256" key="3">
    <source>
        <dbReference type="ARBA" id="ARBA00004173"/>
    </source>
</evidence>
<dbReference type="GO" id="GO:0003677">
    <property type="term" value="F:DNA binding"/>
    <property type="evidence" value="ECO:0007669"/>
    <property type="project" value="InterPro"/>
</dbReference>
<dbReference type="GO" id="GO:0006284">
    <property type="term" value="P:base-excision repair"/>
    <property type="evidence" value="ECO:0007669"/>
    <property type="project" value="TreeGrafter"/>
</dbReference>
<evidence type="ECO:0000256" key="11">
    <source>
        <dbReference type="ARBA" id="ARBA00054483"/>
    </source>
</evidence>
<evidence type="ECO:0000256" key="1">
    <source>
        <dbReference type="ARBA" id="ARBA00001936"/>
    </source>
</evidence>
<keyword evidence="13" id="KW-0540">Nuclease</keyword>
<evidence type="ECO:0000256" key="7">
    <source>
        <dbReference type="ARBA" id="ARBA00022801"/>
    </source>
</evidence>
<dbReference type="EMBL" id="AAEE01000006">
    <property type="protein sequence ID" value="EAK88592.1"/>
    <property type="molecule type" value="Genomic_DNA"/>
</dbReference>
<dbReference type="FunFam" id="3.20.20.150:FF:000001">
    <property type="entry name" value="Probable endonuclease 4"/>
    <property type="match status" value="1"/>
</dbReference>
<dbReference type="RefSeq" id="XP_627891.1">
    <property type="nucleotide sequence ID" value="XM_627891.1"/>
</dbReference>
<dbReference type="Proteomes" id="UP000006726">
    <property type="component" value="Chromosome 1"/>
</dbReference>
<proteinExistence type="inferred from homology"/>
<dbReference type="GeneID" id="3371380"/>
<dbReference type="NCBIfam" id="TIGR00587">
    <property type="entry name" value="nfo"/>
    <property type="match status" value="1"/>
</dbReference>
<evidence type="ECO:0000256" key="8">
    <source>
        <dbReference type="ARBA" id="ARBA00022833"/>
    </source>
</evidence>
<dbReference type="PANTHER" id="PTHR21445:SF0">
    <property type="entry name" value="APURINIC-APYRIMIDINIC ENDONUCLEASE"/>
    <property type="match status" value="1"/>
</dbReference>
<keyword evidence="6" id="KW-0227">DNA damage</keyword>
<comment type="caution">
    <text evidence="13">The sequence shown here is derived from an EMBL/GenBank/DDBJ whole genome shotgun (WGS) entry which is preliminary data.</text>
</comment>
<dbReference type="GO" id="GO:0008081">
    <property type="term" value="F:phosphoric diester hydrolase activity"/>
    <property type="evidence" value="ECO:0007669"/>
    <property type="project" value="TreeGrafter"/>
</dbReference>
<protein>
    <submittedName>
        <fullName evidence="13">AP endonuclease of the TIM barrel fold, possible bacterial horizontal transfer</fullName>
    </submittedName>
</protein>
<evidence type="ECO:0000256" key="4">
    <source>
        <dbReference type="ARBA" id="ARBA00005340"/>
    </source>
</evidence>
<dbReference type="Gene3D" id="3.20.20.150">
    <property type="entry name" value="Divalent-metal-dependent TIM barrel enzymes"/>
    <property type="match status" value="1"/>
</dbReference>
<dbReference type="GO" id="GO:0008270">
    <property type="term" value="F:zinc ion binding"/>
    <property type="evidence" value="ECO:0007669"/>
    <property type="project" value="InterPro"/>
</dbReference>
<sequence length="364" mass="41533">YYPKIYSIECNNWDKMPNSPKKSLKKVIKEEKGEKNQSRNLKQAKLEVFSSNIKTELKVRDDVCHTYEGHKELAEKYRKFVGAHVSASGGVDKSVNNSMNIAGMAFSMFLKPSRGWNAPPLKQQTIDLFKKNCETNKIEYCKFCIPHGSYLINLGNPDEEKRSKMYGAFEDELKRCDALGIKLYNFHPGSTVGQCSKEESIQFISDCINKAHEQTKSVITVLENCAESKCVGYRFKELSEIIERVKDKSRIGVCLDTCHLFAAGYDVRTAESFNKVMVEFEAVIGLKYLKAMHLNDSKGQFNSGLDRHENLGKGNIGMECFKFIMNDSRFNDIPLILETPDPNNDDKVYKKEIAILYDMLVENK</sequence>
<dbReference type="InterPro" id="IPR018246">
    <property type="entry name" value="AP_endonuc_F2_Zn_BS"/>
</dbReference>
<reference evidence="13 14" key="1">
    <citation type="journal article" date="2004" name="Science">
        <title>Complete genome sequence of the apicomplexan, Cryptosporidium parvum.</title>
        <authorList>
            <person name="Abrahamsen M.S."/>
            <person name="Templeton T.J."/>
            <person name="Enomoto S."/>
            <person name="Abrahante J.E."/>
            <person name="Zhu G."/>
            <person name="Lancto C.A."/>
            <person name="Deng M."/>
            <person name="Liu C."/>
            <person name="Widmer G."/>
            <person name="Tzipori S."/>
            <person name="Buck G.A."/>
            <person name="Xu P."/>
            <person name="Bankier A.T."/>
            <person name="Dear P.H."/>
            <person name="Konfortov B.A."/>
            <person name="Spriggs H.F."/>
            <person name="Iyer L."/>
            <person name="Anantharaman V."/>
            <person name="Aravind L."/>
            <person name="Kapur V."/>
        </authorList>
    </citation>
    <scope>NUCLEOTIDE SEQUENCE [LARGE SCALE GENOMIC DNA]</scope>
    <source>
        <strain evidence="14">Iowa II</strain>
    </source>
</reference>
<dbReference type="GO" id="GO:0003906">
    <property type="term" value="F:DNA-(apurinic or apyrimidinic site) endonuclease activity"/>
    <property type="evidence" value="ECO:0007669"/>
    <property type="project" value="TreeGrafter"/>
</dbReference>
<dbReference type="OMA" id="HPGSHLR"/>
<organism evidence="13 14">
    <name type="scientific">Cryptosporidium parvum (strain Iowa II)</name>
    <dbReference type="NCBI Taxonomy" id="353152"/>
    <lineage>
        <taxon>Eukaryota</taxon>
        <taxon>Sar</taxon>
        <taxon>Alveolata</taxon>
        <taxon>Apicomplexa</taxon>
        <taxon>Conoidasida</taxon>
        <taxon>Coccidia</taxon>
        <taxon>Eucoccidiorida</taxon>
        <taxon>Eimeriorina</taxon>
        <taxon>Cryptosporidiidae</taxon>
        <taxon>Cryptosporidium</taxon>
    </lineage>
</organism>
<dbReference type="PROSITE" id="PS00729">
    <property type="entry name" value="AP_NUCLEASE_F2_1"/>
    <property type="match status" value="1"/>
</dbReference>
<dbReference type="CDD" id="cd00019">
    <property type="entry name" value="AP2Ec"/>
    <property type="match status" value="1"/>
</dbReference>
<feature type="domain" description="Xylose isomerase-like TIM barrel" evidence="12">
    <location>
        <begin position="105"/>
        <end position="358"/>
    </location>
</feature>
<evidence type="ECO:0000256" key="6">
    <source>
        <dbReference type="ARBA" id="ARBA00022763"/>
    </source>
</evidence>
<dbReference type="GO" id="GO:0005739">
    <property type="term" value="C:mitochondrion"/>
    <property type="evidence" value="ECO:0007669"/>
    <property type="project" value="UniProtKB-SubCell"/>
</dbReference>
<keyword evidence="14" id="KW-1185">Reference proteome</keyword>
<accession>Q5CT26</accession>
<comment type="similarity">
    <text evidence="4">Belongs to the AP endonuclease 2 family.</text>
</comment>
<gene>
    <name evidence="13" type="ORF">cgd1_310</name>
</gene>
<dbReference type="InParanoid" id="Q5CT26"/>
<name>Q5CT26_CRYPI</name>
<dbReference type="PROSITE" id="PS00730">
    <property type="entry name" value="AP_NUCLEASE_F2_2"/>
    <property type="match status" value="1"/>
</dbReference>
<dbReference type="InterPro" id="IPR001719">
    <property type="entry name" value="AP_endonuc_2"/>
</dbReference>
<comment type="cofactor">
    <cofactor evidence="1">
        <name>Mn(2+)</name>
        <dbReference type="ChEBI" id="CHEBI:29035"/>
    </cofactor>
</comment>
<keyword evidence="13" id="KW-0255">Endonuclease</keyword>
<keyword evidence="8" id="KW-0862">Zinc</keyword>
<dbReference type="PANTHER" id="PTHR21445">
    <property type="entry name" value="ENDONUCLEASE IV ENDODEOXYRIBONUCLEASE IV"/>
    <property type="match status" value="1"/>
</dbReference>
<feature type="non-terminal residue" evidence="13">
    <location>
        <position position="1"/>
    </location>
</feature>
<evidence type="ECO:0000313" key="14">
    <source>
        <dbReference type="Proteomes" id="UP000006726"/>
    </source>
</evidence>
<comment type="function">
    <text evidence="11">Plays a role in mitochondrial DNA base excision repair (BER) pathway induced by oxidative stress. Has apurinic/apyrimidinic (AP) endonuclease activity towards double-stranded DNA (dsDNA) with a preference for C as opposite base. Has 3'-phosphatase activity; removes 3'-phosphate from blunt-end, recessed, and gapped DNA templates and thus, removes 3'-blocks for DNA polymerase activity during BER. Lacks 3'-5' exonuclease activity and does not cleave damaged bases by nucleotide incision repair (NIR).</text>
</comment>
<dbReference type="SMART" id="SM00518">
    <property type="entry name" value="AP2Ec"/>
    <property type="match status" value="1"/>
</dbReference>
<dbReference type="AlphaFoldDB" id="Q5CT26"/>
<dbReference type="STRING" id="353152.Q5CT26"/>
<dbReference type="SUPFAM" id="SSF51658">
    <property type="entry name" value="Xylose isomerase-like"/>
    <property type="match status" value="1"/>
</dbReference>
<evidence type="ECO:0000313" key="13">
    <source>
        <dbReference type="EMBL" id="EAK88592.1"/>
    </source>
</evidence>
<dbReference type="NCBIfam" id="NF002199">
    <property type="entry name" value="PRK01060.1-4"/>
    <property type="match status" value="1"/>
</dbReference>
<evidence type="ECO:0000256" key="5">
    <source>
        <dbReference type="ARBA" id="ARBA00022723"/>
    </source>
</evidence>
<dbReference type="InterPro" id="IPR013022">
    <property type="entry name" value="Xyl_isomerase-like_TIM-brl"/>
</dbReference>
<dbReference type="HAMAP" id="MF_00152">
    <property type="entry name" value="Nfo"/>
    <property type="match status" value="1"/>
</dbReference>
<dbReference type="GO" id="GO:0005634">
    <property type="term" value="C:nucleus"/>
    <property type="evidence" value="ECO:0007669"/>
    <property type="project" value="TreeGrafter"/>
</dbReference>
<dbReference type="PROSITE" id="PS51432">
    <property type="entry name" value="AP_NUCLEASE_F2_4"/>
    <property type="match status" value="1"/>
</dbReference>
<evidence type="ECO:0000256" key="9">
    <source>
        <dbReference type="ARBA" id="ARBA00023204"/>
    </source>
</evidence>
<keyword evidence="10" id="KW-0464">Manganese</keyword>